<dbReference type="Proteomes" id="UP001060215">
    <property type="component" value="Chromosome 9"/>
</dbReference>
<gene>
    <name evidence="1" type="ORF">LOK49_LG08G02097</name>
</gene>
<sequence length="144" mass="15972">MLPLQGRDSFPKKLPNIISNTSCRPLIKSALKTAQITPNDIDCLCYTRGPGMESPLQVAAVVVQMIAYSEGRYRIFGETIDIAVGNCLDRFARVLTLCNDPNPGYNIEQLDFGILSPPAFSEDKRHTKTTANEALRLLDNFLNL</sequence>
<protein>
    <submittedName>
        <fullName evidence="1">tRNA N6-adenosine threonylcarbamoyltransferase</fullName>
    </submittedName>
</protein>
<keyword evidence="2" id="KW-1185">Reference proteome</keyword>
<reference evidence="1 2" key="1">
    <citation type="journal article" date="2022" name="Plant J.">
        <title>Chromosome-level genome of Camellia lanceoleosa provides a valuable resource for understanding genome evolution and self-incompatibility.</title>
        <authorList>
            <person name="Gong W."/>
            <person name="Xiao S."/>
            <person name="Wang L."/>
            <person name="Liao Z."/>
            <person name="Chang Y."/>
            <person name="Mo W."/>
            <person name="Hu G."/>
            <person name="Li W."/>
            <person name="Zhao G."/>
            <person name="Zhu H."/>
            <person name="Hu X."/>
            <person name="Ji K."/>
            <person name="Xiang X."/>
            <person name="Song Q."/>
            <person name="Yuan D."/>
            <person name="Jin S."/>
            <person name="Zhang L."/>
        </authorList>
    </citation>
    <scope>NUCLEOTIDE SEQUENCE [LARGE SCALE GENOMIC DNA]</scope>
    <source>
        <strain evidence="1">SQ_2022a</strain>
    </source>
</reference>
<evidence type="ECO:0000313" key="2">
    <source>
        <dbReference type="Proteomes" id="UP001060215"/>
    </source>
</evidence>
<dbReference type="EMBL" id="CM045766">
    <property type="protein sequence ID" value="KAI8005214.1"/>
    <property type="molecule type" value="Genomic_DNA"/>
</dbReference>
<proteinExistence type="predicted"/>
<name>A0ACC0GWX7_9ERIC</name>
<organism evidence="1 2">
    <name type="scientific">Camellia lanceoleosa</name>
    <dbReference type="NCBI Taxonomy" id="1840588"/>
    <lineage>
        <taxon>Eukaryota</taxon>
        <taxon>Viridiplantae</taxon>
        <taxon>Streptophyta</taxon>
        <taxon>Embryophyta</taxon>
        <taxon>Tracheophyta</taxon>
        <taxon>Spermatophyta</taxon>
        <taxon>Magnoliopsida</taxon>
        <taxon>eudicotyledons</taxon>
        <taxon>Gunneridae</taxon>
        <taxon>Pentapetalae</taxon>
        <taxon>asterids</taxon>
        <taxon>Ericales</taxon>
        <taxon>Theaceae</taxon>
        <taxon>Camellia</taxon>
    </lineage>
</organism>
<evidence type="ECO:0000313" key="1">
    <source>
        <dbReference type="EMBL" id="KAI8005214.1"/>
    </source>
</evidence>
<accession>A0ACC0GWX7</accession>
<comment type="caution">
    <text evidence="1">The sequence shown here is derived from an EMBL/GenBank/DDBJ whole genome shotgun (WGS) entry which is preliminary data.</text>
</comment>